<evidence type="ECO:0000259" key="7">
    <source>
        <dbReference type="PROSITE" id="PS50888"/>
    </source>
</evidence>
<dbReference type="PANTHER" id="PTHR11514">
    <property type="entry name" value="MYC"/>
    <property type="match status" value="1"/>
</dbReference>
<keyword evidence="4 5" id="KW-0539">Nucleus</keyword>
<sequence length="491" mass="54750">MGEKFWLNEEEKAMVESVLGAEGWEFLISCASDKTHLSESGVASSDGGVQKGLRQLVEGSNWSYAIFWRVSRVKDVLIWGDGYCREAKGEVGDGGLEEVGKKKEVLKKLHEYFGVGEEDKYWAKLDLLSNIEMFYLTSMFYSFSGDLQYGPALVLKSGRWVWVVDAVGCSDQYRARSVLARLAGFQTVVFVPVKDGVIEVASLMLVKEDENVVKMIKGVFGGMNFGQAKVYPKIFGHELSLGSGAKSRSMSINFAPKLEGDSGFGAESYDVQGLGSNQVYGNSSNGCMNEDNEGKIFPQLNQIFNAQVLVSGFEQPKDDLLPRVDERKPRKRGRKPANGREEPLNHVEAERQRREKLNQRFYALRAVVPNISKMDKASLLGDAISYITDLQMKIRILEAEKEIVNNKQNQSPVPQIDFQDRQEDTVVRVSCPLDAHPVSRVIKTLKEHQVVAPEAEVSTMENDKVLHTFSIRTQTGAAECLKEKLVAALSK</sequence>
<feature type="region of interest" description="Disordered" evidence="6">
    <location>
        <begin position="319"/>
        <end position="352"/>
    </location>
</feature>
<feature type="compositionally biased region" description="Basic and acidic residues" evidence="6">
    <location>
        <begin position="338"/>
        <end position="352"/>
    </location>
</feature>
<comment type="subcellular location">
    <subcellularLocation>
        <location evidence="1 5">Nucleus</location>
    </subcellularLocation>
</comment>
<dbReference type="Gene3D" id="4.10.280.10">
    <property type="entry name" value="Helix-loop-helix DNA-binding domain"/>
    <property type="match status" value="1"/>
</dbReference>
<evidence type="ECO:0000256" key="3">
    <source>
        <dbReference type="ARBA" id="ARBA00023163"/>
    </source>
</evidence>
<proteinExistence type="predicted"/>
<dbReference type="SUPFAM" id="SSF47459">
    <property type="entry name" value="HLH, helix-loop-helix DNA-binding domain"/>
    <property type="match status" value="1"/>
</dbReference>
<evidence type="ECO:0000313" key="8">
    <source>
        <dbReference type="EMBL" id="WJZ90007.1"/>
    </source>
</evidence>
<dbReference type="InterPro" id="IPR045084">
    <property type="entry name" value="AIB/MYC-like"/>
</dbReference>
<evidence type="ECO:0000313" key="9">
    <source>
        <dbReference type="Proteomes" id="UP001227230"/>
    </source>
</evidence>
<protein>
    <recommendedName>
        <fullName evidence="5">Transcription factor</fullName>
        <shortName evidence="5">bHLH transcription factor</shortName>
    </recommendedName>
    <alternativeName>
        <fullName evidence="5">Basic helix-loop-helix protein</fullName>
    </alternativeName>
</protein>
<name>A0ABY9C511_VITVI</name>
<dbReference type="SMART" id="SM00353">
    <property type="entry name" value="HLH"/>
    <property type="match status" value="1"/>
</dbReference>
<evidence type="ECO:0000256" key="5">
    <source>
        <dbReference type="RuleBase" id="RU369104"/>
    </source>
</evidence>
<dbReference type="Pfam" id="PF14215">
    <property type="entry name" value="bHLH-MYC_N"/>
    <property type="match status" value="1"/>
</dbReference>
<feature type="compositionally biased region" description="Basic and acidic residues" evidence="6">
    <location>
        <begin position="319"/>
        <end position="328"/>
    </location>
</feature>
<dbReference type="Proteomes" id="UP001227230">
    <property type="component" value="Chromosome 7"/>
</dbReference>
<dbReference type="InterPro" id="IPR036638">
    <property type="entry name" value="HLH_DNA-bd_sf"/>
</dbReference>
<dbReference type="EMBL" id="CP126654">
    <property type="protein sequence ID" value="WJZ90007.1"/>
    <property type="molecule type" value="Genomic_DNA"/>
</dbReference>
<evidence type="ECO:0000256" key="2">
    <source>
        <dbReference type="ARBA" id="ARBA00023015"/>
    </source>
</evidence>
<keyword evidence="2 5" id="KW-0805">Transcription regulation</keyword>
<dbReference type="InterPro" id="IPR011598">
    <property type="entry name" value="bHLH_dom"/>
</dbReference>
<dbReference type="PANTHER" id="PTHR11514:SF53">
    <property type="entry name" value="TRANSCRIPTION FACTOR BHLH3"/>
    <property type="match status" value="1"/>
</dbReference>
<evidence type="ECO:0000256" key="1">
    <source>
        <dbReference type="ARBA" id="ARBA00004123"/>
    </source>
</evidence>
<accession>A0ABY9C511</accession>
<evidence type="ECO:0000256" key="4">
    <source>
        <dbReference type="ARBA" id="ARBA00023242"/>
    </source>
</evidence>
<keyword evidence="3 5" id="KW-0804">Transcription</keyword>
<evidence type="ECO:0000256" key="6">
    <source>
        <dbReference type="SAM" id="MobiDB-lite"/>
    </source>
</evidence>
<keyword evidence="9" id="KW-1185">Reference proteome</keyword>
<reference evidence="8 9" key="1">
    <citation type="journal article" date="2023" name="Hortic Res">
        <title>The complete reference genome for grapevine (Vitis vinifera L.) genetics and breeding.</title>
        <authorList>
            <person name="Shi X."/>
            <person name="Cao S."/>
            <person name="Wang X."/>
            <person name="Huang S."/>
            <person name="Wang Y."/>
            <person name="Liu Z."/>
            <person name="Liu W."/>
            <person name="Leng X."/>
            <person name="Peng Y."/>
            <person name="Wang N."/>
            <person name="Wang Y."/>
            <person name="Ma Z."/>
            <person name="Xu X."/>
            <person name="Zhang F."/>
            <person name="Xue H."/>
            <person name="Zhong H."/>
            <person name="Wang Y."/>
            <person name="Zhang K."/>
            <person name="Velt A."/>
            <person name="Avia K."/>
            <person name="Holtgrawe D."/>
            <person name="Grimplet J."/>
            <person name="Matus J.T."/>
            <person name="Ware D."/>
            <person name="Wu X."/>
            <person name="Wang H."/>
            <person name="Liu C."/>
            <person name="Fang Y."/>
            <person name="Rustenholz C."/>
            <person name="Cheng Z."/>
            <person name="Xiao H."/>
            <person name="Zhou Y."/>
        </authorList>
    </citation>
    <scope>NUCLEOTIDE SEQUENCE [LARGE SCALE GENOMIC DNA]</scope>
    <source>
        <strain evidence="9">cv. Pinot noir / PN40024</strain>
        <tissue evidence="8">Leaf</tissue>
    </source>
</reference>
<gene>
    <name evidence="8" type="ORF">VitviT2T_009185</name>
</gene>
<dbReference type="CDD" id="cd11449">
    <property type="entry name" value="bHLH_AtAIB_like"/>
    <property type="match status" value="1"/>
</dbReference>
<dbReference type="PROSITE" id="PS50888">
    <property type="entry name" value="BHLH"/>
    <property type="match status" value="1"/>
</dbReference>
<feature type="domain" description="BHLH" evidence="7">
    <location>
        <begin position="341"/>
        <end position="390"/>
    </location>
</feature>
<dbReference type="InterPro" id="IPR025610">
    <property type="entry name" value="MYC/MYB_N"/>
</dbReference>
<dbReference type="Pfam" id="PF00010">
    <property type="entry name" value="HLH"/>
    <property type="match status" value="1"/>
</dbReference>
<organism evidence="8 9">
    <name type="scientific">Vitis vinifera</name>
    <name type="common">Grape</name>
    <dbReference type="NCBI Taxonomy" id="29760"/>
    <lineage>
        <taxon>Eukaryota</taxon>
        <taxon>Viridiplantae</taxon>
        <taxon>Streptophyta</taxon>
        <taxon>Embryophyta</taxon>
        <taxon>Tracheophyta</taxon>
        <taxon>Spermatophyta</taxon>
        <taxon>Magnoliopsida</taxon>
        <taxon>eudicotyledons</taxon>
        <taxon>Gunneridae</taxon>
        <taxon>Pentapetalae</taxon>
        <taxon>rosids</taxon>
        <taxon>Vitales</taxon>
        <taxon>Vitaceae</taxon>
        <taxon>Viteae</taxon>
        <taxon>Vitis</taxon>
    </lineage>
</organism>